<dbReference type="HOGENOM" id="CLU_172686_2_0_1"/>
<reference evidence="2 3" key="1">
    <citation type="journal article" date="2011" name="Science">
        <title>Comparative functional genomics of the fission yeasts.</title>
        <authorList>
            <person name="Rhind N."/>
            <person name="Chen Z."/>
            <person name="Yassour M."/>
            <person name="Thompson D.A."/>
            <person name="Haas B.J."/>
            <person name="Habib N."/>
            <person name="Wapinski I."/>
            <person name="Roy S."/>
            <person name="Lin M.F."/>
            <person name="Heiman D.I."/>
            <person name="Young S.K."/>
            <person name="Furuya K."/>
            <person name="Guo Y."/>
            <person name="Pidoux A."/>
            <person name="Chen H.M."/>
            <person name="Robbertse B."/>
            <person name="Goldberg J.M."/>
            <person name="Aoki K."/>
            <person name="Bayne E.H."/>
            <person name="Berlin A.M."/>
            <person name="Desjardins C.A."/>
            <person name="Dobbs E."/>
            <person name="Dukaj L."/>
            <person name="Fan L."/>
            <person name="FitzGerald M.G."/>
            <person name="French C."/>
            <person name="Gujja S."/>
            <person name="Hansen K."/>
            <person name="Keifenheim D."/>
            <person name="Levin J.Z."/>
            <person name="Mosher R.A."/>
            <person name="Mueller C.A."/>
            <person name="Pfiffner J."/>
            <person name="Priest M."/>
            <person name="Russ C."/>
            <person name="Smialowska A."/>
            <person name="Swoboda P."/>
            <person name="Sykes S.M."/>
            <person name="Vaughn M."/>
            <person name="Vengrova S."/>
            <person name="Yoder R."/>
            <person name="Zeng Q."/>
            <person name="Allshire R."/>
            <person name="Baulcombe D."/>
            <person name="Birren B.W."/>
            <person name="Brown W."/>
            <person name="Ekwall K."/>
            <person name="Kellis M."/>
            <person name="Leatherwood J."/>
            <person name="Levin H."/>
            <person name="Margalit H."/>
            <person name="Martienssen R."/>
            <person name="Nieduszynski C.A."/>
            <person name="Spatafora J.W."/>
            <person name="Friedman N."/>
            <person name="Dalgaard J.Z."/>
            <person name="Baumann P."/>
            <person name="Niki H."/>
            <person name="Regev A."/>
            <person name="Nusbaum C."/>
        </authorList>
    </citation>
    <scope>NUCLEOTIDE SEQUENCE [LARGE SCALE GENOMIC DNA]</scope>
    <source>
        <strain evidence="3">OY26 / ATCC MYA-4695 / CBS 11777 / NBRC 106824 / NRRL Y48691</strain>
    </source>
</reference>
<evidence type="ECO:0000256" key="1">
    <source>
        <dbReference type="SAM" id="MobiDB-lite"/>
    </source>
</evidence>
<protein>
    <submittedName>
        <fullName evidence="2">Uncharacterized protein</fullName>
    </submittedName>
</protein>
<organism evidence="2 3">
    <name type="scientific">Schizosaccharomyces cryophilus (strain OY26 / ATCC MYA-4695 / CBS 11777 / NBRC 106824 / NRRL Y48691)</name>
    <name type="common">Fission yeast</name>
    <dbReference type="NCBI Taxonomy" id="653667"/>
    <lineage>
        <taxon>Eukaryota</taxon>
        <taxon>Fungi</taxon>
        <taxon>Dikarya</taxon>
        <taxon>Ascomycota</taxon>
        <taxon>Taphrinomycotina</taxon>
        <taxon>Schizosaccharomycetes</taxon>
        <taxon>Schizosaccharomycetales</taxon>
        <taxon>Schizosaccharomycetaceae</taxon>
        <taxon>Schizosaccharomyces</taxon>
    </lineage>
</organism>
<sequence length="66" mass="7348">MSKYQKGNKVEYHPIGGATGTSTSTGTILQVVKDDTGSEETRYEIQNDHTQKTATYKERNIARVVD</sequence>
<evidence type="ECO:0000313" key="2">
    <source>
        <dbReference type="EMBL" id="EPY52359.1"/>
    </source>
</evidence>
<dbReference type="RefSeq" id="XP_013022244.1">
    <property type="nucleotide sequence ID" value="XM_013166790.1"/>
</dbReference>
<dbReference type="AlphaFoldDB" id="S9W1Z3"/>
<accession>S9W1Z3</accession>
<keyword evidence="3" id="KW-1185">Reference proteome</keyword>
<dbReference type="Proteomes" id="UP000015464">
    <property type="component" value="Unassembled WGS sequence"/>
</dbReference>
<dbReference type="EMBL" id="KE546989">
    <property type="protein sequence ID" value="EPY52359.1"/>
    <property type="molecule type" value="Genomic_DNA"/>
</dbReference>
<dbReference type="OMA" id="MPQYRNG"/>
<proteinExistence type="predicted"/>
<name>S9W1Z3_SCHCR</name>
<gene>
    <name evidence="2" type="ORF">SPOG_01685</name>
</gene>
<dbReference type="eggNOG" id="ENOG502S74A">
    <property type="taxonomic scope" value="Eukaryota"/>
</dbReference>
<feature type="region of interest" description="Disordered" evidence="1">
    <location>
        <begin position="1"/>
        <end position="27"/>
    </location>
</feature>
<evidence type="ECO:0000313" key="3">
    <source>
        <dbReference type="Proteomes" id="UP000015464"/>
    </source>
</evidence>
<dbReference type="GeneID" id="25036012"/>
<dbReference type="OrthoDB" id="10052172at2759"/>